<proteinExistence type="predicted"/>
<dbReference type="STRING" id="1533.SAMN05443638_10853"/>
<evidence type="ECO:0000313" key="2">
    <source>
        <dbReference type="Proteomes" id="UP000184035"/>
    </source>
</evidence>
<sequence length="81" mass="9683">MSYSKEIKIYFKNNNLIEKNSQFNDEDLILYNNKEENQKEFYEAMKNGYEQMADINTECAEYGMTADCQSFNEYEAWLFGV</sequence>
<dbReference type="AlphaFoldDB" id="A0A1M4VMI9"/>
<reference evidence="1 2" key="1">
    <citation type="submission" date="2016-11" db="EMBL/GenBank/DDBJ databases">
        <authorList>
            <person name="Jaros S."/>
            <person name="Januszkiewicz K."/>
            <person name="Wedrychowicz H."/>
        </authorList>
    </citation>
    <scope>NUCLEOTIDE SEQUENCE [LARGE SCALE GENOMIC DNA]</scope>
    <source>
        <strain evidence="1 2">DSM 2631</strain>
    </source>
</reference>
<dbReference type="OrthoDB" id="1634058at2"/>
<dbReference type="RefSeq" id="WP_072894756.1">
    <property type="nucleotide sequence ID" value="NZ_FQVM01000008.1"/>
</dbReference>
<protein>
    <recommendedName>
        <fullName evidence="3">CopG family transcriptional regulator / antitoxin EndoAI</fullName>
    </recommendedName>
</protein>
<dbReference type="EMBL" id="FQVM01000008">
    <property type="protein sequence ID" value="SHE70118.1"/>
    <property type="molecule type" value="Genomic_DNA"/>
</dbReference>
<dbReference type="InterPro" id="IPR013321">
    <property type="entry name" value="Arc_rbn_hlx_hlx"/>
</dbReference>
<evidence type="ECO:0008006" key="3">
    <source>
        <dbReference type="Google" id="ProtNLM"/>
    </source>
</evidence>
<dbReference type="Proteomes" id="UP000184035">
    <property type="component" value="Unassembled WGS sequence"/>
</dbReference>
<organism evidence="1 2">
    <name type="scientific">Clostridium fallax</name>
    <dbReference type="NCBI Taxonomy" id="1533"/>
    <lineage>
        <taxon>Bacteria</taxon>
        <taxon>Bacillati</taxon>
        <taxon>Bacillota</taxon>
        <taxon>Clostridia</taxon>
        <taxon>Eubacteriales</taxon>
        <taxon>Clostridiaceae</taxon>
        <taxon>Clostridium</taxon>
    </lineage>
</organism>
<gene>
    <name evidence="1" type="ORF">SAMN05443638_10853</name>
</gene>
<keyword evidence="2" id="KW-1185">Reference proteome</keyword>
<dbReference type="Gene3D" id="1.10.1220.10">
    <property type="entry name" value="Met repressor-like"/>
    <property type="match status" value="1"/>
</dbReference>
<accession>A0A1M4VMI9</accession>
<name>A0A1M4VMI9_9CLOT</name>
<dbReference type="GO" id="GO:0006355">
    <property type="term" value="P:regulation of DNA-templated transcription"/>
    <property type="evidence" value="ECO:0007669"/>
    <property type="project" value="InterPro"/>
</dbReference>
<evidence type="ECO:0000313" key="1">
    <source>
        <dbReference type="EMBL" id="SHE70118.1"/>
    </source>
</evidence>